<evidence type="ECO:0000313" key="3">
    <source>
        <dbReference type="Proteomes" id="UP000016960"/>
    </source>
</evidence>
<sequence>MNLPVSEPVVPGLLSAIVPLGIWSLLGAFVYALSLAVDDGRKRLQRLHRIPCHRCQYYTGSPYLKCTVHPSMALSEDALDCRDYQLSSARSHQSTDIRTRAEKWLRGHRYRTCVELTRDTGRTINEEE</sequence>
<name>U5DKT4_9CHRO</name>
<proteinExistence type="predicted"/>
<dbReference type="EMBL" id="ASSJ01000027">
    <property type="protein sequence ID" value="ERN42301.1"/>
    <property type="molecule type" value="Genomic_DNA"/>
</dbReference>
<keyword evidence="1" id="KW-1133">Transmembrane helix</keyword>
<keyword evidence="1" id="KW-0812">Transmembrane</keyword>
<evidence type="ECO:0000256" key="1">
    <source>
        <dbReference type="SAM" id="Phobius"/>
    </source>
</evidence>
<protein>
    <submittedName>
        <fullName evidence="2">Uncharacterized protein</fullName>
    </submittedName>
</protein>
<keyword evidence="3" id="KW-1185">Reference proteome</keyword>
<dbReference type="AlphaFoldDB" id="U5DKT4"/>
<feature type="transmembrane region" description="Helical" evidence="1">
    <location>
        <begin position="12"/>
        <end position="37"/>
    </location>
</feature>
<dbReference type="RefSeq" id="WP_022605329.1">
    <property type="nucleotide sequence ID" value="NZ_ASSJ01000027.1"/>
</dbReference>
<dbReference type="eggNOG" id="ENOG5032Y5D">
    <property type="taxonomic scope" value="Bacteria"/>
</dbReference>
<keyword evidence="1" id="KW-0472">Membrane</keyword>
<comment type="caution">
    <text evidence="2">The sequence shown here is derived from an EMBL/GenBank/DDBJ whole genome shotgun (WGS) entry which is preliminary data.</text>
</comment>
<organism evidence="2 3">
    <name type="scientific">Rubidibacter lacunae KORDI 51-2</name>
    <dbReference type="NCBI Taxonomy" id="582515"/>
    <lineage>
        <taxon>Bacteria</taxon>
        <taxon>Bacillati</taxon>
        <taxon>Cyanobacteriota</taxon>
        <taxon>Cyanophyceae</taxon>
        <taxon>Oscillatoriophycideae</taxon>
        <taxon>Chroococcales</taxon>
        <taxon>Aphanothecaceae</taxon>
        <taxon>Rubidibacter</taxon>
    </lineage>
</organism>
<dbReference type="Proteomes" id="UP000016960">
    <property type="component" value="Unassembled WGS sequence"/>
</dbReference>
<accession>U5DKT4</accession>
<reference evidence="2 3" key="1">
    <citation type="submission" date="2013-05" db="EMBL/GenBank/DDBJ databases">
        <title>Draft genome sequence of Rubidibacter lacunae KORDI 51-2.</title>
        <authorList>
            <person name="Choi D.H."/>
            <person name="Noh J.H."/>
            <person name="Kwon K.-K."/>
            <person name="Lee J.-H."/>
            <person name="Ryu J.-Y."/>
        </authorList>
    </citation>
    <scope>NUCLEOTIDE SEQUENCE [LARGE SCALE GENOMIC DNA]</scope>
    <source>
        <strain evidence="2 3">KORDI 51-2</strain>
    </source>
</reference>
<dbReference type="InParanoid" id="U5DKT4"/>
<dbReference type="STRING" id="582515.KR51_00010280"/>
<evidence type="ECO:0000313" key="2">
    <source>
        <dbReference type="EMBL" id="ERN42301.1"/>
    </source>
</evidence>
<gene>
    <name evidence="2" type="ORF">KR51_00010280</name>
</gene>